<evidence type="ECO:0008006" key="3">
    <source>
        <dbReference type="Google" id="ProtNLM"/>
    </source>
</evidence>
<proteinExistence type="predicted"/>
<organism evidence="1 2">
    <name type="scientific">Inquilinus limosus MP06</name>
    <dbReference type="NCBI Taxonomy" id="1398085"/>
    <lineage>
        <taxon>Bacteria</taxon>
        <taxon>Pseudomonadati</taxon>
        <taxon>Pseudomonadota</taxon>
        <taxon>Alphaproteobacteria</taxon>
        <taxon>Rhodospirillales</taxon>
        <taxon>Rhodospirillaceae</taxon>
        <taxon>Inquilinus</taxon>
    </lineage>
</organism>
<name>A0A0A0CWH0_9PROT</name>
<reference evidence="1 2" key="1">
    <citation type="submission" date="2014-01" db="EMBL/GenBank/DDBJ databases">
        <title>Genome sequence determination for a cystic fibrosis isolate, Inquilinus limosus.</title>
        <authorList>
            <person name="Pino M."/>
            <person name="Di Conza J."/>
            <person name="Gutkind G."/>
        </authorList>
    </citation>
    <scope>NUCLEOTIDE SEQUENCE [LARGE SCALE GENOMIC DNA]</scope>
    <source>
        <strain evidence="1 2">MP06</strain>
    </source>
</reference>
<accession>A0A0A0CWH0</accession>
<evidence type="ECO:0000313" key="1">
    <source>
        <dbReference type="EMBL" id="KGM30105.1"/>
    </source>
</evidence>
<dbReference type="Proteomes" id="UP000029995">
    <property type="component" value="Unassembled WGS sequence"/>
</dbReference>
<sequence length="78" mass="7777">IAYVSPSVAGVRAAALAGLAVTPLPLSAIGAGLRVLGAEDGLPTLPEVEFVVFTASDDPPARALAEMLRQSAGPLGRP</sequence>
<comment type="caution">
    <text evidence="1">The sequence shown here is derived from an EMBL/GenBank/DDBJ whole genome shotgun (WGS) entry which is preliminary data.</text>
</comment>
<evidence type="ECO:0000313" key="2">
    <source>
        <dbReference type="Proteomes" id="UP000029995"/>
    </source>
</evidence>
<feature type="non-terminal residue" evidence="1">
    <location>
        <position position="1"/>
    </location>
</feature>
<protein>
    <recommendedName>
        <fullName evidence="3">LysR family transcriptional regulator</fullName>
    </recommendedName>
</protein>
<gene>
    <name evidence="1" type="ORF">P409_35100</name>
</gene>
<dbReference type="Gene3D" id="3.40.190.10">
    <property type="entry name" value="Periplasmic binding protein-like II"/>
    <property type="match status" value="1"/>
</dbReference>
<dbReference type="AlphaFoldDB" id="A0A0A0CWH0"/>
<dbReference type="SUPFAM" id="SSF53850">
    <property type="entry name" value="Periplasmic binding protein-like II"/>
    <property type="match status" value="1"/>
</dbReference>
<dbReference type="EMBL" id="JANX01001051">
    <property type="protein sequence ID" value="KGM30105.1"/>
    <property type="molecule type" value="Genomic_DNA"/>
</dbReference>